<dbReference type="PANTHER" id="PTHR23501">
    <property type="entry name" value="MAJOR FACILITATOR SUPERFAMILY"/>
    <property type="match status" value="1"/>
</dbReference>
<accession>A0AAD4L2C7</accession>
<feature type="transmembrane region" description="Helical" evidence="8">
    <location>
        <begin position="292"/>
        <end position="314"/>
    </location>
</feature>
<feature type="region of interest" description="Disordered" evidence="7">
    <location>
        <begin position="1"/>
        <end position="55"/>
    </location>
</feature>
<dbReference type="InterPro" id="IPR036259">
    <property type="entry name" value="MFS_trans_sf"/>
</dbReference>
<evidence type="ECO:0000256" key="8">
    <source>
        <dbReference type="SAM" id="Phobius"/>
    </source>
</evidence>
<feature type="compositionally biased region" description="Polar residues" evidence="7">
    <location>
        <begin position="11"/>
        <end position="20"/>
    </location>
</feature>
<evidence type="ECO:0000256" key="5">
    <source>
        <dbReference type="ARBA" id="ARBA00022989"/>
    </source>
</evidence>
<feature type="transmembrane region" description="Helical" evidence="8">
    <location>
        <begin position="369"/>
        <end position="389"/>
    </location>
</feature>
<keyword evidence="3" id="KW-0813">Transport</keyword>
<dbReference type="InterPro" id="IPR020846">
    <property type="entry name" value="MFS_dom"/>
</dbReference>
<dbReference type="EMBL" id="JAJTJA010000001">
    <property type="protein sequence ID" value="KAH8704708.1"/>
    <property type="molecule type" value="Genomic_DNA"/>
</dbReference>
<name>A0AAD4L2C7_9EURO</name>
<feature type="transmembrane region" description="Helical" evidence="8">
    <location>
        <begin position="102"/>
        <end position="120"/>
    </location>
</feature>
<feature type="transmembrane region" description="Helical" evidence="8">
    <location>
        <begin position="64"/>
        <end position="90"/>
    </location>
</feature>
<feature type="transmembrane region" description="Helical" evidence="8">
    <location>
        <begin position="260"/>
        <end position="286"/>
    </location>
</feature>
<dbReference type="AlphaFoldDB" id="A0AAD4L2C7"/>
<feature type="transmembrane region" description="Helical" evidence="8">
    <location>
        <begin position="396"/>
        <end position="415"/>
    </location>
</feature>
<proteinExistence type="inferred from homology"/>
<comment type="caution">
    <text evidence="10">The sequence shown here is derived from an EMBL/GenBank/DDBJ whole genome shotgun (WGS) entry which is preliminary data.</text>
</comment>
<sequence>MSTPAALWESSDVTSSTQVTEKGDPTESKNSQNSSLSLANEAPETKDNENTSEQEKRPIQGWRWFAICTAVYGTSILYGLDTTIAASIQANAVEDFGSVQKLAWLGTGFSLGSIAIIMSLGKAYGIFNLRYLYFGFIVLFEAGSALCGAAPNMNALVFGRIWAGLGGAGMYLGGLNTVAIFTTNREKALYMGLIALFWGVGCILGPIIGGAFADSSATWRWAFYINLVCFGALLPAYAFLPSFDPQPTKPLSAKLREMDWIGAILNAAVYATFVIALTFGGATWAWNAGGTIGTFVAFGVILIAFILQQTFAILTTEESRIFPVEFLRRRIMILLYVLTACSATAVFVTVYYIPLYFQFVHGENGITSAVRLLPFIFLFVLAVLMNGIIMPRSGWYMPWFGVGTVLITIGSALMHALVNSHTGNGAIYGYSVLLAIGCGLTIQAAYSIAPAKVGPARTADTVSFINSAQIGGVTIALSISGTVFQNIAYQRIQTATVGMGFTSADIHGAISGTKSIVFDNTSPEVRAQVIEGIVDAISQVYIMVISAGALGIVCSILLPREKLYMTANAGG</sequence>
<dbReference type="Pfam" id="PF07690">
    <property type="entry name" value="MFS_1"/>
    <property type="match status" value="1"/>
</dbReference>
<feature type="compositionally biased region" description="Polar residues" evidence="7">
    <location>
        <begin position="28"/>
        <end position="38"/>
    </location>
</feature>
<dbReference type="SUPFAM" id="SSF103473">
    <property type="entry name" value="MFS general substrate transporter"/>
    <property type="match status" value="1"/>
</dbReference>
<dbReference type="Proteomes" id="UP001201262">
    <property type="component" value="Unassembled WGS sequence"/>
</dbReference>
<keyword evidence="5 8" id="KW-1133">Transmembrane helix</keyword>
<evidence type="ECO:0000313" key="10">
    <source>
        <dbReference type="EMBL" id="KAH8704708.1"/>
    </source>
</evidence>
<evidence type="ECO:0000256" key="3">
    <source>
        <dbReference type="ARBA" id="ARBA00022448"/>
    </source>
</evidence>
<evidence type="ECO:0000313" key="11">
    <source>
        <dbReference type="Proteomes" id="UP001201262"/>
    </source>
</evidence>
<dbReference type="GO" id="GO:0005886">
    <property type="term" value="C:plasma membrane"/>
    <property type="evidence" value="ECO:0007669"/>
    <property type="project" value="TreeGrafter"/>
</dbReference>
<comment type="similarity">
    <text evidence="2">Belongs to the major facilitator superfamily. TCR/Tet family.</text>
</comment>
<feature type="transmembrane region" description="Helical" evidence="8">
    <location>
        <begin position="334"/>
        <end position="357"/>
    </location>
</feature>
<dbReference type="InterPro" id="IPR011701">
    <property type="entry name" value="MFS"/>
</dbReference>
<dbReference type="Gene3D" id="1.20.1250.20">
    <property type="entry name" value="MFS general substrate transporter like domains"/>
    <property type="match status" value="2"/>
</dbReference>
<evidence type="ECO:0000256" key="7">
    <source>
        <dbReference type="SAM" id="MobiDB-lite"/>
    </source>
</evidence>
<evidence type="ECO:0000256" key="4">
    <source>
        <dbReference type="ARBA" id="ARBA00022692"/>
    </source>
</evidence>
<feature type="transmembrane region" description="Helical" evidence="8">
    <location>
        <begin position="188"/>
        <end position="209"/>
    </location>
</feature>
<dbReference type="GO" id="GO:0022857">
    <property type="term" value="F:transmembrane transporter activity"/>
    <property type="evidence" value="ECO:0007669"/>
    <property type="project" value="InterPro"/>
</dbReference>
<evidence type="ECO:0000256" key="6">
    <source>
        <dbReference type="ARBA" id="ARBA00023136"/>
    </source>
</evidence>
<dbReference type="PROSITE" id="PS50850">
    <property type="entry name" value="MFS"/>
    <property type="match status" value="1"/>
</dbReference>
<feature type="transmembrane region" description="Helical" evidence="8">
    <location>
        <begin position="540"/>
        <end position="558"/>
    </location>
</feature>
<feature type="transmembrane region" description="Helical" evidence="8">
    <location>
        <begin position="221"/>
        <end position="240"/>
    </location>
</feature>
<evidence type="ECO:0000256" key="2">
    <source>
        <dbReference type="ARBA" id="ARBA00007520"/>
    </source>
</evidence>
<keyword evidence="4 8" id="KW-0812">Transmembrane</keyword>
<evidence type="ECO:0000259" key="9">
    <source>
        <dbReference type="PROSITE" id="PS50850"/>
    </source>
</evidence>
<feature type="transmembrane region" description="Helical" evidence="8">
    <location>
        <begin position="157"/>
        <end position="181"/>
    </location>
</feature>
<dbReference type="GeneID" id="70240569"/>
<gene>
    <name evidence="10" type="ORF">BGW36DRAFT_284996</name>
</gene>
<evidence type="ECO:0000256" key="1">
    <source>
        <dbReference type="ARBA" id="ARBA00004141"/>
    </source>
</evidence>
<feature type="compositionally biased region" description="Basic and acidic residues" evidence="7">
    <location>
        <begin position="43"/>
        <end position="55"/>
    </location>
</feature>
<reference evidence="10" key="1">
    <citation type="submission" date="2021-12" db="EMBL/GenBank/DDBJ databases">
        <title>Convergent genome expansion in fungi linked to evolution of root-endophyte symbiosis.</title>
        <authorList>
            <consortium name="DOE Joint Genome Institute"/>
            <person name="Ke Y.-H."/>
            <person name="Bonito G."/>
            <person name="Liao H.-L."/>
            <person name="Looney B."/>
            <person name="Rojas-Flechas A."/>
            <person name="Nash J."/>
            <person name="Hameed K."/>
            <person name="Schadt C."/>
            <person name="Martin F."/>
            <person name="Crous P.W."/>
            <person name="Miettinen O."/>
            <person name="Magnuson J.K."/>
            <person name="Labbe J."/>
            <person name="Jacobson D."/>
            <person name="Doktycz M.J."/>
            <person name="Veneault-Fourrey C."/>
            <person name="Kuo A."/>
            <person name="Mondo S."/>
            <person name="Calhoun S."/>
            <person name="Riley R."/>
            <person name="Ohm R."/>
            <person name="LaButti K."/>
            <person name="Andreopoulos B."/>
            <person name="Pangilinan J."/>
            <person name="Nolan M."/>
            <person name="Tritt A."/>
            <person name="Clum A."/>
            <person name="Lipzen A."/>
            <person name="Daum C."/>
            <person name="Barry K."/>
            <person name="Grigoriev I.V."/>
            <person name="Vilgalys R."/>
        </authorList>
    </citation>
    <scope>NUCLEOTIDE SEQUENCE</scope>
    <source>
        <strain evidence="10">PMI_201</strain>
    </source>
</reference>
<dbReference type="PANTHER" id="PTHR23501:SF12">
    <property type="entry name" value="MAJOR FACILITATOR SUPERFAMILY (MFS) PROFILE DOMAIN-CONTAINING PROTEIN-RELATED"/>
    <property type="match status" value="1"/>
</dbReference>
<keyword evidence="11" id="KW-1185">Reference proteome</keyword>
<organism evidence="10 11">
    <name type="scientific">Talaromyces proteolyticus</name>
    <dbReference type="NCBI Taxonomy" id="1131652"/>
    <lineage>
        <taxon>Eukaryota</taxon>
        <taxon>Fungi</taxon>
        <taxon>Dikarya</taxon>
        <taxon>Ascomycota</taxon>
        <taxon>Pezizomycotina</taxon>
        <taxon>Eurotiomycetes</taxon>
        <taxon>Eurotiomycetidae</taxon>
        <taxon>Eurotiales</taxon>
        <taxon>Trichocomaceae</taxon>
        <taxon>Talaromyces</taxon>
        <taxon>Talaromyces sect. Bacilispori</taxon>
    </lineage>
</organism>
<feature type="transmembrane region" description="Helical" evidence="8">
    <location>
        <begin position="132"/>
        <end position="151"/>
    </location>
</feature>
<keyword evidence="6 8" id="KW-0472">Membrane</keyword>
<dbReference type="RefSeq" id="XP_046077329.1">
    <property type="nucleotide sequence ID" value="XM_046210282.1"/>
</dbReference>
<comment type="subcellular location">
    <subcellularLocation>
        <location evidence="1">Membrane</location>
        <topology evidence="1">Multi-pass membrane protein</topology>
    </subcellularLocation>
</comment>
<feature type="transmembrane region" description="Helical" evidence="8">
    <location>
        <begin position="427"/>
        <end position="449"/>
    </location>
</feature>
<feature type="domain" description="Major facilitator superfamily (MFS) profile" evidence="9">
    <location>
        <begin position="67"/>
        <end position="563"/>
    </location>
</feature>
<protein>
    <submittedName>
        <fullName evidence="10">Major facilitator superfamily domain-containing protein</fullName>
    </submittedName>
</protein>